<dbReference type="RefSeq" id="WP_168731868.1">
    <property type="nucleotide sequence ID" value="NZ_CP052757.1"/>
</dbReference>
<dbReference type="SUPFAM" id="SSF142433">
    <property type="entry name" value="CinA-like"/>
    <property type="match status" value="1"/>
</dbReference>
<dbReference type="NCBIfam" id="TIGR00199">
    <property type="entry name" value="PncC_domain"/>
    <property type="match status" value="1"/>
</dbReference>
<evidence type="ECO:0000313" key="3">
    <source>
        <dbReference type="Proteomes" id="UP000451354"/>
    </source>
</evidence>
<dbReference type="EMBL" id="CP052757">
    <property type="protein sequence ID" value="QJW37069.1"/>
    <property type="molecule type" value="Genomic_DNA"/>
</dbReference>
<gene>
    <name evidence="2" type="ORF">FIC82_013630</name>
</gene>
<keyword evidence="3" id="KW-1185">Reference proteome</keyword>
<organism evidence="2 3">
    <name type="scientific">Cellulosimicrobium protaetiae</name>
    <dbReference type="NCBI Taxonomy" id="2587808"/>
    <lineage>
        <taxon>Bacteria</taxon>
        <taxon>Bacillati</taxon>
        <taxon>Actinomycetota</taxon>
        <taxon>Actinomycetes</taxon>
        <taxon>Micrococcales</taxon>
        <taxon>Promicromonosporaceae</taxon>
        <taxon>Cellulosimicrobium</taxon>
    </lineage>
</organism>
<dbReference type="Proteomes" id="UP000451354">
    <property type="component" value="Chromosome"/>
</dbReference>
<evidence type="ECO:0000259" key="1">
    <source>
        <dbReference type="Pfam" id="PF02464"/>
    </source>
</evidence>
<accession>A0A6M5UK71</accession>
<dbReference type="InterPro" id="IPR036653">
    <property type="entry name" value="CinA-like_C"/>
</dbReference>
<dbReference type="AlphaFoldDB" id="A0A6M5UK71"/>
<protein>
    <submittedName>
        <fullName evidence="2">CinA family protein</fullName>
    </submittedName>
</protein>
<dbReference type="Pfam" id="PF02464">
    <property type="entry name" value="CinA"/>
    <property type="match status" value="1"/>
</dbReference>
<dbReference type="KEGG" id="cprt:FIC82_013630"/>
<name>A0A6M5UK71_9MICO</name>
<feature type="domain" description="CinA C-terminal" evidence="1">
    <location>
        <begin position="25"/>
        <end position="168"/>
    </location>
</feature>
<dbReference type="InterPro" id="IPR008136">
    <property type="entry name" value="CinA_C"/>
</dbReference>
<dbReference type="Gene3D" id="3.90.950.20">
    <property type="entry name" value="CinA-like"/>
    <property type="match status" value="1"/>
</dbReference>
<proteinExistence type="predicted"/>
<evidence type="ECO:0000313" key="2">
    <source>
        <dbReference type="EMBL" id="QJW37069.1"/>
    </source>
</evidence>
<reference evidence="3" key="1">
    <citation type="journal article" date="2022" name="Int. J. Syst. Evol. Microbiol.">
        <title>Cellulosimicrobium protaetiae sp. nov., isolated from the gut of the larva of Protaetia brevitarsis seulensis.</title>
        <authorList>
            <person name="Le Han H."/>
            <person name="Nguyen T.T.H."/>
            <person name="Li Z."/>
            <person name="Shin N.R."/>
            <person name="Kim S.G."/>
        </authorList>
    </citation>
    <scope>NUCLEOTIDE SEQUENCE [LARGE SCALE GENOMIC DNA]</scope>
    <source>
        <strain evidence="3">BI34</strain>
    </source>
</reference>
<sequence>MTGAPGADDAGQGVAPRPDVAGLLADLESRGWTLATAESLTGGLLSATIVDVPGASRVLRGAVVAYATDVKRSALGVDGDLLAAHGAVHPDVARQMAQRVRAVLGADVGIATTGVAGPDPQDGQPPGTVYVAVSVPGGTRVRRLNLGGARAAVRAGTVAASIDLARSTLDGAPSEPDPPGEIRG</sequence>